<feature type="transmembrane region" description="Helical" evidence="2">
    <location>
        <begin position="441"/>
        <end position="461"/>
    </location>
</feature>
<sequence length="519" mass="58822">MTTGYLMKEEQGGPLDSDESEASRSRRNSFLLSPLLPSTQPINQHYLQENHEISARLKAFVQSVTSHHSSSIVAAWALLLVPSFLRNSRKTVIHPTSWLDGLRGVASFIVFIHHFILVWFPNLNYGYGTPDQSSRNFFQLPLVRVIYAGRGMVCIFFVISGYVLSYSPLKKMRKRDYSPLLCSLASSLFRRGMRLYLPVLATTFVSFLISRQGLAIAPWGGPGAQGSFFEQLKDWWWQFVLISNPTQTMDANTVYSHPYSFQLWTIPREYRGSILIYLLALCFATTTEAIRLALITFSALYFLWVSSWDLFLFTAGMFFADIQLKINDMAQSTTPSRLSDYIPSAIRRHSDALILAISAFLTILSLHLLTFPDVGPETAPGYVTMISWTPAQYPGANLTQRFWLCMGAVMLVGVFCFCPPLMGNKKTPLYQIPFNTAFAQYLADISYALYCIHPHIIFTFGDKIWGPYKQETGVSYLVGFLMAVVVNTTLCFWWADVFWRAVDIKSVTIGKWAAKICFV</sequence>
<name>A0ABR4C621_9HELO</name>
<dbReference type="PANTHER" id="PTHR23028">
    <property type="entry name" value="ACETYLTRANSFERASE"/>
    <property type="match status" value="1"/>
</dbReference>
<dbReference type="Pfam" id="PF01757">
    <property type="entry name" value="Acyl_transf_3"/>
    <property type="match status" value="1"/>
</dbReference>
<gene>
    <name evidence="4" type="ORF">VTL71DRAFT_3064</name>
</gene>
<evidence type="ECO:0000256" key="1">
    <source>
        <dbReference type="SAM" id="MobiDB-lite"/>
    </source>
</evidence>
<feature type="transmembrane region" description="Helical" evidence="2">
    <location>
        <begin position="401"/>
        <end position="421"/>
    </location>
</feature>
<evidence type="ECO:0000259" key="3">
    <source>
        <dbReference type="Pfam" id="PF01757"/>
    </source>
</evidence>
<comment type="caution">
    <text evidence="4">The sequence shown here is derived from an EMBL/GenBank/DDBJ whole genome shotgun (WGS) entry which is preliminary data.</text>
</comment>
<feature type="transmembrane region" description="Helical" evidence="2">
    <location>
        <begin position="105"/>
        <end position="125"/>
    </location>
</feature>
<feature type="transmembrane region" description="Helical" evidence="2">
    <location>
        <begin position="301"/>
        <end position="320"/>
    </location>
</feature>
<keyword evidence="2" id="KW-0812">Transmembrane</keyword>
<dbReference type="InterPro" id="IPR002656">
    <property type="entry name" value="Acyl_transf_3_dom"/>
</dbReference>
<dbReference type="Proteomes" id="UP001595075">
    <property type="component" value="Unassembled WGS sequence"/>
</dbReference>
<feature type="transmembrane region" description="Helical" evidence="2">
    <location>
        <begin position="145"/>
        <end position="165"/>
    </location>
</feature>
<feature type="transmembrane region" description="Helical" evidence="2">
    <location>
        <begin position="473"/>
        <end position="495"/>
    </location>
</feature>
<keyword evidence="2" id="KW-0472">Membrane</keyword>
<feature type="region of interest" description="Disordered" evidence="1">
    <location>
        <begin position="1"/>
        <end position="21"/>
    </location>
</feature>
<feature type="transmembrane region" description="Helical" evidence="2">
    <location>
        <begin position="274"/>
        <end position="295"/>
    </location>
</feature>
<accession>A0ABR4C621</accession>
<reference evidence="4 5" key="1">
    <citation type="journal article" date="2024" name="Commun. Biol.">
        <title>Comparative genomic analysis of thermophilic fungi reveals convergent evolutionary adaptations and gene losses.</title>
        <authorList>
            <person name="Steindorff A.S."/>
            <person name="Aguilar-Pontes M.V."/>
            <person name="Robinson A.J."/>
            <person name="Andreopoulos B."/>
            <person name="LaButti K."/>
            <person name="Kuo A."/>
            <person name="Mondo S."/>
            <person name="Riley R."/>
            <person name="Otillar R."/>
            <person name="Haridas S."/>
            <person name="Lipzen A."/>
            <person name="Grimwood J."/>
            <person name="Schmutz J."/>
            <person name="Clum A."/>
            <person name="Reid I.D."/>
            <person name="Moisan M.C."/>
            <person name="Butler G."/>
            <person name="Nguyen T.T.M."/>
            <person name="Dewar K."/>
            <person name="Conant G."/>
            <person name="Drula E."/>
            <person name="Henrissat B."/>
            <person name="Hansel C."/>
            <person name="Singer S."/>
            <person name="Hutchinson M.I."/>
            <person name="de Vries R.P."/>
            <person name="Natvig D.O."/>
            <person name="Powell A.J."/>
            <person name="Tsang A."/>
            <person name="Grigoriev I.V."/>
        </authorList>
    </citation>
    <scope>NUCLEOTIDE SEQUENCE [LARGE SCALE GENOMIC DNA]</scope>
    <source>
        <strain evidence="4 5">CBS 494.80</strain>
    </source>
</reference>
<evidence type="ECO:0000313" key="5">
    <source>
        <dbReference type="Proteomes" id="UP001595075"/>
    </source>
</evidence>
<evidence type="ECO:0000313" key="4">
    <source>
        <dbReference type="EMBL" id="KAL2065394.1"/>
    </source>
</evidence>
<protein>
    <recommendedName>
        <fullName evidence="3">Acyltransferase 3 domain-containing protein</fullName>
    </recommendedName>
</protein>
<keyword evidence="5" id="KW-1185">Reference proteome</keyword>
<dbReference type="PANTHER" id="PTHR23028:SF134">
    <property type="entry name" value="PUTATIVE (AFU_ORTHOLOGUE AFUA_4G08520)-RELATED"/>
    <property type="match status" value="1"/>
</dbReference>
<dbReference type="EMBL" id="JAZHXI010000012">
    <property type="protein sequence ID" value="KAL2065394.1"/>
    <property type="molecule type" value="Genomic_DNA"/>
</dbReference>
<organism evidence="4 5">
    <name type="scientific">Oculimacula yallundae</name>
    <dbReference type="NCBI Taxonomy" id="86028"/>
    <lineage>
        <taxon>Eukaryota</taxon>
        <taxon>Fungi</taxon>
        <taxon>Dikarya</taxon>
        <taxon>Ascomycota</taxon>
        <taxon>Pezizomycotina</taxon>
        <taxon>Leotiomycetes</taxon>
        <taxon>Helotiales</taxon>
        <taxon>Ploettnerulaceae</taxon>
        <taxon>Oculimacula</taxon>
    </lineage>
</organism>
<feature type="domain" description="Acyltransferase 3" evidence="3">
    <location>
        <begin position="97"/>
        <end position="492"/>
    </location>
</feature>
<proteinExistence type="predicted"/>
<dbReference type="InterPro" id="IPR050879">
    <property type="entry name" value="Acyltransferase_3"/>
</dbReference>
<feature type="transmembrane region" description="Helical" evidence="2">
    <location>
        <begin position="352"/>
        <end position="371"/>
    </location>
</feature>
<evidence type="ECO:0000256" key="2">
    <source>
        <dbReference type="SAM" id="Phobius"/>
    </source>
</evidence>
<keyword evidence="2" id="KW-1133">Transmembrane helix</keyword>